<comment type="caution">
    <text evidence="10">The sequence shown here is derived from an EMBL/GenBank/DDBJ whole genome shotgun (WGS) entry which is preliminary data.</text>
</comment>
<feature type="domain" description="USP" evidence="9">
    <location>
        <begin position="331"/>
        <end position="687"/>
    </location>
</feature>
<dbReference type="InterPro" id="IPR050164">
    <property type="entry name" value="Peptidase_C19"/>
</dbReference>
<dbReference type="PANTHER" id="PTHR24006:SF687">
    <property type="entry name" value="UBIQUITIN CARBOXYL-TERMINAL HYDROLASE 10"/>
    <property type="match status" value="1"/>
</dbReference>
<dbReference type="EMBL" id="CACTIH010003897">
    <property type="protein sequence ID" value="CAA2987003.1"/>
    <property type="molecule type" value="Genomic_DNA"/>
</dbReference>
<organism evidence="10 11">
    <name type="scientific">Olea europaea subsp. europaea</name>
    <dbReference type="NCBI Taxonomy" id="158383"/>
    <lineage>
        <taxon>Eukaryota</taxon>
        <taxon>Viridiplantae</taxon>
        <taxon>Streptophyta</taxon>
        <taxon>Embryophyta</taxon>
        <taxon>Tracheophyta</taxon>
        <taxon>Spermatophyta</taxon>
        <taxon>Magnoliopsida</taxon>
        <taxon>eudicotyledons</taxon>
        <taxon>Gunneridae</taxon>
        <taxon>Pentapetalae</taxon>
        <taxon>asterids</taxon>
        <taxon>lamiids</taxon>
        <taxon>Lamiales</taxon>
        <taxon>Oleaceae</taxon>
        <taxon>Oleeae</taxon>
        <taxon>Olea</taxon>
    </lineage>
</organism>
<evidence type="ECO:0000256" key="4">
    <source>
        <dbReference type="ARBA" id="ARBA00022786"/>
    </source>
</evidence>
<keyword evidence="4 7" id="KW-0833">Ubl conjugation pathway</keyword>
<dbReference type="GO" id="GO:0005634">
    <property type="term" value="C:nucleus"/>
    <property type="evidence" value="ECO:0007669"/>
    <property type="project" value="TreeGrafter"/>
</dbReference>
<comment type="catalytic activity">
    <reaction evidence="1 7">
        <text>Thiol-dependent hydrolysis of ester, thioester, amide, peptide and isopeptide bonds formed by the C-terminal Gly of ubiquitin (a 76-residue protein attached to proteins as an intracellular targeting signal).</text>
        <dbReference type="EC" id="3.4.19.12"/>
    </reaction>
</comment>
<comment type="function">
    <text evidence="7">Recognizes and hydrolyzes the peptide bond at the C-terminal Gly of ubiquitin. Involved in the processing of poly-ubiquitin precursors as well as that of ubiquitinated proteins.</text>
</comment>
<protein>
    <recommendedName>
        <fullName evidence="7">Ubiquitin carboxyl-terminal hydrolase</fullName>
        <ecNumber evidence="7">3.4.19.12</ecNumber>
    </recommendedName>
</protein>
<dbReference type="PROSITE" id="PS50235">
    <property type="entry name" value="USP_3"/>
    <property type="match status" value="1"/>
</dbReference>
<dbReference type="InterPro" id="IPR028889">
    <property type="entry name" value="USP"/>
</dbReference>
<evidence type="ECO:0000313" key="10">
    <source>
        <dbReference type="EMBL" id="CAA2987003.1"/>
    </source>
</evidence>
<dbReference type="Gramene" id="OE9A003665T3">
    <property type="protein sequence ID" value="OE9A003665C3"/>
    <property type="gene ID" value="OE9A003665"/>
</dbReference>
<dbReference type="PROSITE" id="PS00973">
    <property type="entry name" value="USP_2"/>
    <property type="match status" value="1"/>
</dbReference>
<evidence type="ECO:0000256" key="2">
    <source>
        <dbReference type="ARBA" id="ARBA00009085"/>
    </source>
</evidence>
<dbReference type="GO" id="GO:0016579">
    <property type="term" value="P:protein deubiquitination"/>
    <property type="evidence" value="ECO:0007669"/>
    <property type="project" value="InterPro"/>
</dbReference>
<dbReference type="GO" id="GO:0006508">
    <property type="term" value="P:proteolysis"/>
    <property type="evidence" value="ECO:0007669"/>
    <property type="project" value="UniProtKB-KW"/>
</dbReference>
<evidence type="ECO:0000256" key="5">
    <source>
        <dbReference type="ARBA" id="ARBA00022801"/>
    </source>
</evidence>
<dbReference type="AlphaFoldDB" id="A0A8S0S5Q9"/>
<keyword evidence="5 7" id="KW-0378">Hydrolase</keyword>
<accession>A0A8S0S5Q9</accession>
<reference evidence="10 11" key="1">
    <citation type="submission" date="2019-12" db="EMBL/GenBank/DDBJ databases">
        <authorList>
            <person name="Alioto T."/>
            <person name="Alioto T."/>
            <person name="Gomez Garrido J."/>
        </authorList>
    </citation>
    <scope>NUCLEOTIDE SEQUENCE [LARGE SCALE GENOMIC DNA]</scope>
</reference>
<evidence type="ECO:0000313" key="11">
    <source>
        <dbReference type="Proteomes" id="UP000594638"/>
    </source>
</evidence>
<proteinExistence type="inferred from homology"/>
<name>A0A8S0S5Q9_OLEEU</name>
<dbReference type="FunFam" id="3.90.70.10:FF:000108">
    <property type="entry name" value="Ubiquitin carboxyl-terminal hydrolase"/>
    <property type="match status" value="1"/>
</dbReference>
<dbReference type="Pfam" id="PF00443">
    <property type="entry name" value="UCH"/>
    <property type="match status" value="1"/>
</dbReference>
<sequence length="687" mass="77518">MSLWFWRPVVPSWEKKIHSKVDLFAWIKFLKAEECTESSQSIHVKTFDWDDSGGKEAFHNTENRFYAQKNGLSFPNPVPNPDMYIDEIDWDAKADLELEYSRSISNANEDGDDDDGKAKGTRLTALFCIQWIILQLIPDALAVPIFKMTDHRVLIFGSFTEEELRSLQHEPSQNNTEITFGSLDSATLRSVGISNTSLSEIYSPKGYELLRPPRIENTFRTPRNTENTSHLEVPFVQKNGCSNDTSPIERYMTKELKSACLNSDNSCDLSNDSNQQSIQQPSRERVTKLSSFLDDVVLDDSTEGFDTVDSNKSIAQTANGPNSIPKNFLPRGLVNLGNLCFLNATVQALLSCSPFFELLCDLRNHNIPEIGYPTLRAFVEFISHFDMEDDSSSKRNEKTILETGRPFRPVMFESILKSFTPDVPDNLSGRPRQEDAQEFLSFVMHQMHDELLKLDGQVPNGKGKATSLVSSTNEGENDDWEMVGPRNKTAITRTQTFIPSKLSEIFGGQWRSEVKARGSKASATIQPYFLLHLNIFPEPVCTIEDALRLFSAPETLEGYRASAAGKAVVVSASKSVKILELSEIMVLHLMRFNYGSQGSTKLHKPVHFPLELVFGRELLVSPSSEGRRYELVATITHHGQDPTKGHYTADARHPSGKWLHYDDSSVTHIRESKVLHDQAYVLFYKQL</sequence>
<dbReference type="Proteomes" id="UP000594638">
    <property type="component" value="Unassembled WGS sequence"/>
</dbReference>
<evidence type="ECO:0000256" key="7">
    <source>
        <dbReference type="RuleBase" id="RU366025"/>
    </source>
</evidence>
<dbReference type="GO" id="GO:0004843">
    <property type="term" value="F:cysteine-type deubiquitinase activity"/>
    <property type="evidence" value="ECO:0007669"/>
    <property type="project" value="UniProtKB-UniRule"/>
</dbReference>
<gene>
    <name evidence="10" type="ORF">OLEA9_A003665</name>
</gene>
<feature type="region of interest" description="Disordered" evidence="8">
    <location>
        <begin position="462"/>
        <end position="483"/>
    </location>
</feature>
<dbReference type="InterPro" id="IPR001394">
    <property type="entry name" value="Peptidase_C19_UCH"/>
</dbReference>
<evidence type="ECO:0000256" key="6">
    <source>
        <dbReference type="ARBA" id="ARBA00022807"/>
    </source>
</evidence>
<dbReference type="InterPro" id="IPR038765">
    <property type="entry name" value="Papain-like_cys_pep_sf"/>
</dbReference>
<evidence type="ECO:0000256" key="8">
    <source>
        <dbReference type="SAM" id="MobiDB-lite"/>
    </source>
</evidence>
<dbReference type="InterPro" id="IPR018200">
    <property type="entry name" value="USP_CS"/>
</dbReference>
<comment type="similarity">
    <text evidence="2 7">Belongs to the peptidase C19 family.</text>
</comment>
<dbReference type="PROSITE" id="PS00972">
    <property type="entry name" value="USP_1"/>
    <property type="match status" value="1"/>
</dbReference>
<keyword evidence="11" id="KW-1185">Reference proteome</keyword>
<dbReference type="OrthoDB" id="429671at2759"/>
<evidence type="ECO:0000256" key="1">
    <source>
        <dbReference type="ARBA" id="ARBA00000707"/>
    </source>
</evidence>
<dbReference type="GO" id="GO:0005829">
    <property type="term" value="C:cytosol"/>
    <property type="evidence" value="ECO:0007669"/>
    <property type="project" value="TreeGrafter"/>
</dbReference>
<evidence type="ECO:0000256" key="3">
    <source>
        <dbReference type="ARBA" id="ARBA00022670"/>
    </source>
</evidence>
<dbReference type="PANTHER" id="PTHR24006">
    <property type="entry name" value="UBIQUITIN CARBOXYL-TERMINAL HYDROLASE"/>
    <property type="match status" value="1"/>
</dbReference>
<dbReference type="Gene3D" id="3.90.70.10">
    <property type="entry name" value="Cysteine proteinases"/>
    <property type="match status" value="1"/>
</dbReference>
<dbReference type="EC" id="3.4.19.12" evidence="7"/>
<dbReference type="SUPFAM" id="SSF54001">
    <property type="entry name" value="Cysteine proteinases"/>
    <property type="match status" value="1"/>
</dbReference>
<keyword evidence="3 7" id="KW-0645">Protease</keyword>
<keyword evidence="6 7" id="KW-0788">Thiol protease</keyword>
<evidence type="ECO:0000259" key="9">
    <source>
        <dbReference type="PROSITE" id="PS50235"/>
    </source>
</evidence>